<dbReference type="SUPFAM" id="SSF53850">
    <property type="entry name" value="Periplasmic binding protein-like II"/>
    <property type="match status" value="1"/>
</dbReference>
<feature type="domain" description="Solute-binding protein family 3/N-terminal" evidence="4">
    <location>
        <begin position="35"/>
        <end position="263"/>
    </location>
</feature>
<dbReference type="InterPro" id="IPR001638">
    <property type="entry name" value="Solute-binding_3/MltF_N"/>
</dbReference>
<comment type="caution">
    <text evidence="5">The sequence shown here is derived from an EMBL/GenBank/DDBJ whole genome shotgun (WGS) entry which is preliminary data.</text>
</comment>
<comment type="similarity">
    <text evidence="1">Belongs to the bacterial solute-binding protein 3 family.</text>
</comment>
<evidence type="ECO:0000256" key="2">
    <source>
        <dbReference type="ARBA" id="ARBA00022729"/>
    </source>
</evidence>
<dbReference type="Pfam" id="PF00497">
    <property type="entry name" value="SBP_bac_3"/>
    <property type="match status" value="1"/>
</dbReference>
<evidence type="ECO:0000313" key="6">
    <source>
        <dbReference type="Proteomes" id="UP001628646"/>
    </source>
</evidence>
<keyword evidence="6" id="KW-1185">Reference proteome</keyword>
<dbReference type="PANTHER" id="PTHR35936">
    <property type="entry name" value="MEMBRANE-BOUND LYTIC MUREIN TRANSGLYCOSYLASE F"/>
    <property type="match status" value="1"/>
</dbReference>
<dbReference type="EMBL" id="JBJNUY010000008">
    <property type="protein sequence ID" value="MFL9000992.1"/>
    <property type="molecule type" value="Genomic_DNA"/>
</dbReference>
<dbReference type="Proteomes" id="UP001628646">
    <property type="component" value="Unassembled WGS sequence"/>
</dbReference>
<feature type="chain" id="PRO_5045341658" evidence="3">
    <location>
        <begin position="21"/>
        <end position="273"/>
    </location>
</feature>
<proteinExistence type="inferred from homology"/>
<feature type="signal peptide" evidence="3">
    <location>
        <begin position="1"/>
        <end position="20"/>
    </location>
</feature>
<dbReference type="Gene3D" id="3.40.190.10">
    <property type="entry name" value="Periplasmic binding protein-like II"/>
    <property type="match status" value="2"/>
</dbReference>
<gene>
    <name evidence="5" type="ORF">ACJ8NA_20375</name>
</gene>
<organism evidence="5 6">
    <name type="scientific">Pseudomonas azerbaijanorientalis</name>
    <dbReference type="NCBI Taxonomy" id="2842350"/>
    <lineage>
        <taxon>Bacteria</taxon>
        <taxon>Pseudomonadati</taxon>
        <taxon>Pseudomonadota</taxon>
        <taxon>Gammaproteobacteria</taxon>
        <taxon>Pseudomonadales</taxon>
        <taxon>Pseudomonadaceae</taxon>
        <taxon>Pseudomonas</taxon>
    </lineage>
</organism>
<sequence length="273" mass="29526">MNQVAAVFLGLGMASSLAVAADLSSTKPSFVQGDTLKVCTAGEFPPMEFYAKPGDTQMVGFEVDVMAALAKHWGVKLQLVVGDFKGLLPSLDSERCDVVASGMTLTSERLKRYDGVGYFKSSKVMVTSARDEQTRKPEDLSGKVIAIEAGTTYEETVKALNKQLVESGRKPISMQTYPSASAVIQQVLVGRATATITQDTTAAYRSTQVPGQLQITYTYPDAELFGLYLRKNPADLQQLNNALGALQQSGELKTLLTKWNLPTQSTDVQLAQQ</sequence>
<dbReference type="CDD" id="cd01004">
    <property type="entry name" value="PBP2_MidA_like"/>
    <property type="match status" value="1"/>
</dbReference>
<name>A0ABW8W6S1_9PSED</name>
<evidence type="ECO:0000256" key="3">
    <source>
        <dbReference type="SAM" id="SignalP"/>
    </source>
</evidence>
<protein>
    <submittedName>
        <fullName evidence="5">ABC transporter substrate-binding protein</fullName>
    </submittedName>
</protein>
<dbReference type="SMART" id="SM00062">
    <property type="entry name" value="PBPb"/>
    <property type="match status" value="1"/>
</dbReference>
<keyword evidence="2 3" id="KW-0732">Signal</keyword>
<accession>A0ABW8W6S1</accession>
<reference evidence="5 6" key="1">
    <citation type="submission" date="2024-12" db="EMBL/GenBank/DDBJ databases">
        <title>Pseudomonas species isolated from Lotus nodules promote plant growth.</title>
        <authorList>
            <person name="Yu Y.-H."/>
            <person name="Kurtenbach J."/>
            <person name="Crosbie D."/>
            <person name="Brachmann A."/>
            <person name="Marin M."/>
        </authorList>
    </citation>
    <scope>NUCLEOTIDE SEQUENCE [LARGE SCALE GENOMIC DNA]</scope>
    <source>
        <strain evidence="5 6">PLb11B</strain>
    </source>
</reference>
<evidence type="ECO:0000256" key="1">
    <source>
        <dbReference type="ARBA" id="ARBA00010333"/>
    </source>
</evidence>
<evidence type="ECO:0000313" key="5">
    <source>
        <dbReference type="EMBL" id="MFL9000992.1"/>
    </source>
</evidence>
<evidence type="ECO:0000259" key="4">
    <source>
        <dbReference type="SMART" id="SM00062"/>
    </source>
</evidence>
<dbReference type="RefSeq" id="WP_407801797.1">
    <property type="nucleotide sequence ID" value="NZ_JBJNUX010000017.1"/>
</dbReference>